<dbReference type="EMBL" id="CM044701">
    <property type="protein sequence ID" value="KAI5683609.1"/>
    <property type="molecule type" value="Genomic_DNA"/>
</dbReference>
<comment type="caution">
    <text evidence="1">The sequence shown here is derived from an EMBL/GenBank/DDBJ whole genome shotgun (WGS) entry which is preliminary data.</text>
</comment>
<protein>
    <submittedName>
        <fullName evidence="1">Uncharacterized protein</fullName>
    </submittedName>
</protein>
<gene>
    <name evidence="1" type="ORF">M9H77_04837</name>
</gene>
<evidence type="ECO:0000313" key="2">
    <source>
        <dbReference type="Proteomes" id="UP001060085"/>
    </source>
</evidence>
<organism evidence="1 2">
    <name type="scientific">Catharanthus roseus</name>
    <name type="common">Madagascar periwinkle</name>
    <name type="synonym">Vinca rosea</name>
    <dbReference type="NCBI Taxonomy" id="4058"/>
    <lineage>
        <taxon>Eukaryota</taxon>
        <taxon>Viridiplantae</taxon>
        <taxon>Streptophyta</taxon>
        <taxon>Embryophyta</taxon>
        <taxon>Tracheophyta</taxon>
        <taxon>Spermatophyta</taxon>
        <taxon>Magnoliopsida</taxon>
        <taxon>eudicotyledons</taxon>
        <taxon>Gunneridae</taxon>
        <taxon>Pentapetalae</taxon>
        <taxon>asterids</taxon>
        <taxon>lamiids</taxon>
        <taxon>Gentianales</taxon>
        <taxon>Apocynaceae</taxon>
        <taxon>Rauvolfioideae</taxon>
        <taxon>Vinceae</taxon>
        <taxon>Catharanthinae</taxon>
        <taxon>Catharanthus</taxon>
    </lineage>
</organism>
<keyword evidence="2" id="KW-1185">Reference proteome</keyword>
<name>A0ACC0CFP2_CATRO</name>
<evidence type="ECO:0000313" key="1">
    <source>
        <dbReference type="EMBL" id="KAI5683609.1"/>
    </source>
</evidence>
<sequence>MHYKPAIMHNLYVIAGTINADRRSNYVYSFSRIGKRRQFKLEFQKLNQIFRNFDCKFPNTRKENKRKRTKEGGERGGAVAEMVVGQRQKLDEVKEERKQWRKFREERKRNGGRKCIIKKAQARTCCLKESTCHSCTTHGRVMVSFIFYDNASYCKKDVSWFCFPTTSYMAKLGHPITRQSVENT</sequence>
<reference evidence="2" key="1">
    <citation type="journal article" date="2023" name="Nat. Plants">
        <title>Single-cell RNA sequencing provides a high-resolution roadmap for understanding the multicellular compartmentation of specialized metabolism.</title>
        <authorList>
            <person name="Sun S."/>
            <person name="Shen X."/>
            <person name="Li Y."/>
            <person name="Li Y."/>
            <person name="Wang S."/>
            <person name="Li R."/>
            <person name="Zhang H."/>
            <person name="Shen G."/>
            <person name="Guo B."/>
            <person name="Wei J."/>
            <person name="Xu J."/>
            <person name="St-Pierre B."/>
            <person name="Chen S."/>
            <person name="Sun C."/>
        </authorList>
    </citation>
    <scope>NUCLEOTIDE SEQUENCE [LARGE SCALE GENOMIC DNA]</scope>
</reference>
<proteinExistence type="predicted"/>
<dbReference type="Proteomes" id="UP001060085">
    <property type="component" value="Linkage Group LG01"/>
</dbReference>
<accession>A0ACC0CFP2</accession>